<keyword evidence="1" id="KW-1133">Transmembrane helix</keyword>
<keyword evidence="3" id="KW-1185">Reference proteome</keyword>
<feature type="transmembrane region" description="Helical" evidence="1">
    <location>
        <begin position="36"/>
        <end position="56"/>
    </location>
</feature>
<dbReference type="OrthoDB" id="10483699at2759"/>
<gene>
    <name evidence="2" type="ORF">L596_018255</name>
</gene>
<comment type="caution">
    <text evidence="2">The sequence shown here is derived from an EMBL/GenBank/DDBJ whole genome shotgun (WGS) entry which is preliminary data.</text>
</comment>
<proteinExistence type="predicted"/>
<evidence type="ECO:0000256" key="1">
    <source>
        <dbReference type="SAM" id="Phobius"/>
    </source>
</evidence>
<feature type="transmembrane region" description="Helical" evidence="1">
    <location>
        <begin position="154"/>
        <end position="176"/>
    </location>
</feature>
<organism evidence="2 3">
    <name type="scientific">Steinernema carpocapsae</name>
    <name type="common">Entomopathogenic nematode</name>
    <dbReference type="NCBI Taxonomy" id="34508"/>
    <lineage>
        <taxon>Eukaryota</taxon>
        <taxon>Metazoa</taxon>
        <taxon>Ecdysozoa</taxon>
        <taxon>Nematoda</taxon>
        <taxon>Chromadorea</taxon>
        <taxon>Rhabditida</taxon>
        <taxon>Tylenchina</taxon>
        <taxon>Panagrolaimomorpha</taxon>
        <taxon>Strongyloidoidea</taxon>
        <taxon>Steinernematidae</taxon>
        <taxon>Steinernema</taxon>
    </lineage>
</organism>
<dbReference type="Pfam" id="PF10323">
    <property type="entry name" value="7TM_GPCR_Srv"/>
    <property type="match status" value="1"/>
</dbReference>
<accession>A0A4V6A204</accession>
<dbReference type="InterPro" id="IPR019426">
    <property type="entry name" value="7TM_GPCR_serpentine_rcpt_Srv"/>
</dbReference>
<evidence type="ECO:0000313" key="2">
    <source>
        <dbReference type="EMBL" id="TKR77245.1"/>
    </source>
</evidence>
<keyword evidence="1" id="KW-0812">Transmembrane</keyword>
<protein>
    <submittedName>
        <fullName evidence="2">Uncharacterized protein</fullName>
    </submittedName>
</protein>
<reference evidence="2 3" key="2">
    <citation type="journal article" date="2019" name="G3 (Bethesda)">
        <title>Hybrid Assembly of the Genome of the Entomopathogenic Nematode Steinernema carpocapsae Identifies the X-Chromosome.</title>
        <authorList>
            <person name="Serra L."/>
            <person name="Macchietto M."/>
            <person name="Macias-Munoz A."/>
            <person name="McGill C.J."/>
            <person name="Rodriguez I.M."/>
            <person name="Rodriguez B."/>
            <person name="Murad R."/>
            <person name="Mortazavi A."/>
        </authorList>
    </citation>
    <scope>NUCLEOTIDE SEQUENCE [LARGE SCALE GENOMIC DNA]</scope>
    <source>
        <strain evidence="2 3">ALL</strain>
    </source>
</reference>
<dbReference type="EMBL" id="AZBU02000005">
    <property type="protein sequence ID" value="TKR77245.1"/>
    <property type="molecule type" value="Genomic_DNA"/>
</dbReference>
<reference evidence="2 3" key="1">
    <citation type="journal article" date="2015" name="Genome Biol.">
        <title>Comparative genomics of Steinernema reveals deeply conserved gene regulatory networks.</title>
        <authorList>
            <person name="Dillman A.R."/>
            <person name="Macchietto M."/>
            <person name="Porter C.F."/>
            <person name="Rogers A."/>
            <person name="Williams B."/>
            <person name="Antoshechkin I."/>
            <person name="Lee M.M."/>
            <person name="Goodwin Z."/>
            <person name="Lu X."/>
            <person name="Lewis E.E."/>
            <person name="Goodrich-Blair H."/>
            <person name="Stock S.P."/>
            <person name="Adams B.J."/>
            <person name="Sternberg P.W."/>
            <person name="Mortazavi A."/>
        </authorList>
    </citation>
    <scope>NUCLEOTIDE SEQUENCE [LARGE SCALE GENOMIC DNA]</scope>
    <source>
        <strain evidence="2 3">ALL</strain>
    </source>
</reference>
<feature type="transmembrane region" description="Helical" evidence="1">
    <location>
        <begin position="119"/>
        <end position="142"/>
    </location>
</feature>
<feature type="transmembrane region" description="Helical" evidence="1">
    <location>
        <begin position="63"/>
        <end position="85"/>
    </location>
</feature>
<feature type="transmembrane region" description="Helical" evidence="1">
    <location>
        <begin position="202"/>
        <end position="226"/>
    </location>
</feature>
<name>A0A4V6A204_STECR</name>
<evidence type="ECO:0000313" key="3">
    <source>
        <dbReference type="Proteomes" id="UP000298663"/>
    </source>
</evidence>
<dbReference type="AlphaFoldDB" id="A0A4V6A204"/>
<dbReference type="Proteomes" id="UP000298663">
    <property type="component" value="Unassembled WGS sequence"/>
</dbReference>
<sequence>MTSSQHTVREVFTNPVNPEEILATKQHEQFAMMVRLGSASFGCSVVIAIGICAMSVCTKRIGIFFHLYLSLIFADCLHFVSSYFAHRLPHQVLLTAFYENIGHTYNVNRLVFASFYGNFAHKLATVLLTLGWILSVCLRPIGVSTKKRKLTEKIFTMAAILFTWLLGAFLSLQVLFTPLSFHVTPKFTFLEDPSSGLDVMKVLTTCVTVACALLGTSSLIVGITILKSAFWCPSTGFSSGTPTIRWTTC</sequence>
<keyword evidence="1" id="KW-0472">Membrane</keyword>